<organism evidence="2 3">
    <name type="scientific">Coccomyxa subellipsoidea (strain C-169)</name>
    <name type="common">Green microalga</name>
    <dbReference type="NCBI Taxonomy" id="574566"/>
    <lineage>
        <taxon>Eukaryota</taxon>
        <taxon>Viridiplantae</taxon>
        <taxon>Chlorophyta</taxon>
        <taxon>core chlorophytes</taxon>
        <taxon>Trebouxiophyceae</taxon>
        <taxon>Trebouxiophyceae incertae sedis</taxon>
        <taxon>Coccomyxaceae</taxon>
        <taxon>Coccomyxa</taxon>
        <taxon>Coccomyxa subellipsoidea</taxon>
    </lineage>
</organism>
<protein>
    <recommendedName>
        <fullName evidence="4">Phosphatidate phosphatase APP1 catalytic domain-containing protein</fullName>
    </recommendedName>
</protein>
<evidence type="ECO:0000256" key="1">
    <source>
        <dbReference type="SAM" id="MobiDB-lite"/>
    </source>
</evidence>
<dbReference type="AlphaFoldDB" id="I0Z466"/>
<feature type="region of interest" description="Disordered" evidence="1">
    <location>
        <begin position="400"/>
        <end position="428"/>
    </location>
</feature>
<sequence>MTPFRSPAISTITGSPEAQGKAELLSAVISSINKWQGYTVGASRVVSHVAGSLSKHRRIIHEIVSGCSTMDLNYVLLNVNTAALVEVSGRHTMEMLTSPQQRLPELRIVTRAALLDALQKVGMRHRPSRQRWATEILKATKGTDLTRLKAFVDDGGDYHTIYKLCYTDLQDAAQQDALSHIAAEGRRAYEEFAARLPNGPPGICLKVVVSDIDDTLMSSGGSYPAGRDMRYPHNCVYPGVLAFYNELDAGHVLRVEECWKAAAAAASVPQSPITSPRQQLTRLPVPAEAAEAPGQGKWDRGSGALEGRGSSTGEHALSPGFADSGRAAAARSGPVSIPGADNRSGRGNDIVGSPGTASSADGIQTTPFSAPAEQGPPSSGKPPIVGRHLPTVRIADYGSLGSSDALPRPPALPPSHSFAESSSAAQPPELVSVQEAGADQQADGGTQQCAHVASGNMDVSTIEDALLGPSDIPAGGAGHMASGTAGVFEGGGGLRSLVGGAAVIPSLVNGGANIARDAPEARALPPRPTVNTRGGGSLSSRLAGDSPRCGNISEGLPLSAPSESLASAYESEVGGNNGRGRQPGGEEEWPPMMTRSGRRRLRHAMLARWGRAEHCKEAVAGQATPKEALSLRKIFRPLVQRGEMNGYPVLLLGSLRAGPKALWDYARGTRPPQDNPKTLNTQLYVQLYQKKLARFQQFAVLYPECYWVFVGDNGQGDVLLAEKLTQLLTRPDGRCALVATFIHRVVPALETISSLRSRRSNKAAWLAAWRDQNIFFNRSHVGMAVQAHTLGLMDAEGLQHVVLEAAQDLRRARARYAFDVVDWAKCVRQLNKDIRAANEFLHDNLQARFDLLRLPEGGTSGVQSKGSGYDSDVSVLGGHPAPPAYHGYDSEASTVRGMSPPPRGGSPRGAPRYGLANYDSDVSTRSYAWQT</sequence>
<feature type="region of interest" description="Disordered" evidence="1">
    <location>
        <begin position="518"/>
        <end position="594"/>
    </location>
</feature>
<dbReference type="GeneID" id="17043437"/>
<evidence type="ECO:0000313" key="2">
    <source>
        <dbReference type="EMBL" id="EIE25435.1"/>
    </source>
</evidence>
<keyword evidence="3" id="KW-1185">Reference proteome</keyword>
<reference evidence="2 3" key="1">
    <citation type="journal article" date="2012" name="Genome Biol.">
        <title>The genome of the polar eukaryotic microalga coccomyxa subellipsoidea reveals traits of cold adaptation.</title>
        <authorList>
            <person name="Blanc G."/>
            <person name="Agarkova I."/>
            <person name="Grimwood J."/>
            <person name="Kuo A."/>
            <person name="Brueggeman A."/>
            <person name="Dunigan D."/>
            <person name="Gurnon J."/>
            <person name="Ladunga I."/>
            <person name="Lindquist E."/>
            <person name="Lucas S."/>
            <person name="Pangilinan J."/>
            <person name="Proschold T."/>
            <person name="Salamov A."/>
            <person name="Schmutz J."/>
            <person name="Weeks D."/>
            <person name="Yamada T."/>
            <person name="Claverie J.M."/>
            <person name="Grigoriev I."/>
            <person name="Van Etten J."/>
            <person name="Lomsadze A."/>
            <person name="Borodovsky M."/>
        </authorList>
    </citation>
    <scope>NUCLEOTIDE SEQUENCE [LARGE SCALE GENOMIC DNA]</scope>
    <source>
        <strain evidence="2 3">C-169</strain>
    </source>
</reference>
<dbReference type="OrthoDB" id="512489at2759"/>
<name>I0Z466_COCSC</name>
<feature type="compositionally biased region" description="Low complexity" evidence="1">
    <location>
        <begin position="553"/>
        <end position="574"/>
    </location>
</feature>
<accession>I0Z466</accession>
<feature type="compositionally biased region" description="Low complexity" evidence="1">
    <location>
        <begin position="324"/>
        <end position="333"/>
    </location>
</feature>
<evidence type="ECO:0000313" key="3">
    <source>
        <dbReference type="Proteomes" id="UP000007264"/>
    </source>
</evidence>
<feature type="compositionally biased region" description="Polar residues" evidence="1">
    <location>
        <begin position="355"/>
        <end position="368"/>
    </location>
</feature>
<dbReference type="RefSeq" id="XP_005649979.1">
    <property type="nucleotide sequence ID" value="XM_005649922.1"/>
</dbReference>
<gene>
    <name evidence="2" type="ORF">COCSUDRAFT_61652</name>
</gene>
<proteinExistence type="predicted"/>
<dbReference type="Proteomes" id="UP000007264">
    <property type="component" value="Unassembled WGS sequence"/>
</dbReference>
<dbReference type="KEGG" id="csl:COCSUDRAFT_61652"/>
<comment type="caution">
    <text evidence="2">The sequence shown here is derived from an EMBL/GenBank/DDBJ whole genome shotgun (WGS) entry which is preliminary data.</text>
</comment>
<dbReference type="PANTHER" id="PTHR40861:SF1">
    <property type="entry name" value="PHOSPHATIDATE PHOSPHATASE APP1 CATALYTIC DOMAIN-CONTAINING PROTEIN"/>
    <property type="match status" value="1"/>
</dbReference>
<dbReference type="EMBL" id="AGSI01000004">
    <property type="protein sequence ID" value="EIE25435.1"/>
    <property type="molecule type" value="Genomic_DNA"/>
</dbReference>
<evidence type="ECO:0008006" key="4">
    <source>
        <dbReference type="Google" id="ProtNLM"/>
    </source>
</evidence>
<feature type="region of interest" description="Disordered" evidence="1">
    <location>
        <begin position="883"/>
        <end position="931"/>
    </location>
</feature>
<dbReference type="PANTHER" id="PTHR40861">
    <property type="entry name" value="DUF2183 DOMAIN-CONTAINING PROTEIN"/>
    <property type="match status" value="1"/>
</dbReference>
<feature type="compositionally biased region" description="Polar residues" evidence="1">
    <location>
        <begin position="920"/>
        <end position="931"/>
    </location>
</feature>
<feature type="region of interest" description="Disordered" evidence="1">
    <location>
        <begin position="287"/>
        <end position="386"/>
    </location>
</feature>
<dbReference type="eggNOG" id="ENOG502QT0Y">
    <property type="taxonomic scope" value="Eukaryota"/>
</dbReference>